<sequence length="424" mass="44526">MKLLRILTGHHAGAQVHLEPGAYRVGVDDDADIQLTDWRGADVLLVVEPNGAVSSQRIERGDADDPQAAFAASPDGHRLDGDVDGDVAAGTAQRETHDEAHTVGEDAPLDPCKVWMVDFVPLQFDDIALCIGWADDAWPSDLALLSTLLTGPAHASREGDDPQRGAARLKRLRYTGIVAACVAVGAGVIGISFVLTTNVSRAALTPPDVLFEQRVNRALADAHLNELHAARDGDGAARAVVTGMVRSANDDHVARQLFDHLKPGVVVRRYRVADDIARGIRDAVDVDGVQVAYDGHGVFTVSGAVADRQRVENALTRIRGDFDKSVTQIRVSLSDIAVPAPAPKQGTFTALLSSGDVRYAETPDGVKHIYPVPEAADDGASDAITASAPGAVSDTPGSPATPPAAQASPVPLPSDDRVTAASIH</sequence>
<dbReference type="EMBL" id="QWEX01000003">
    <property type="protein sequence ID" value="RXV65766.1"/>
    <property type="molecule type" value="Genomic_DNA"/>
</dbReference>
<reference evidence="3 4" key="1">
    <citation type="submission" date="2018-08" db="EMBL/GenBank/DDBJ databases">
        <title>Mountain-cultivated ginseng endophyte, Burkholderia stabilis and its activity against ginseng root rot disease.</title>
        <authorList>
            <person name="Tapan Kumar M."/>
            <person name="Bae H."/>
            <person name="Shanmugam G."/>
            <person name="Jeon J."/>
        </authorList>
    </citation>
    <scope>NUCLEOTIDE SEQUENCE [LARGE SCALE GENOMIC DNA]</scope>
    <source>
        <strain evidence="3 4">EB159</strain>
    </source>
</reference>
<evidence type="ECO:0000313" key="4">
    <source>
        <dbReference type="Proteomes" id="UP000289650"/>
    </source>
</evidence>
<keyword evidence="2" id="KW-0472">Membrane</keyword>
<gene>
    <name evidence="3" type="ORF">D1006_37775</name>
</gene>
<dbReference type="RefSeq" id="WP_129518196.1">
    <property type="nucleotide sequence ID" value="NZ_QWEX01000003.1"/>
</dbReference>
<evidence type="ECO:0000256" key="2">
    <source>
        <dbReference type="SAM" id="Phobius"/>
    </source>
</evidence>
<dbReference type="OrthoDB" id="5995712at2"/>
<feature type="region of interest" description="Disordered" evidence="1">
    <location>
        <begin position="56"/>
        <end position="85"/>
    </location>
</feature>
<comment type="caution">
    <text evidence="3">The sequence shown here is derived from an EMBL/GenBank/DDBJ whole genome shotgun (WGS) entry which is preliminary data.</text>
</comment>
<feature type="transmembrane region" description="Helical" evidence="2">
    <location>
        <begin position="174"/>
        <end position="195"/>
    </location>
</feature>
<keyword evidence="2" id="KW-0812">Transmembrane</keyword>
<proteinExistence type="predicted"/>
<evidence type="ECO:0000313" key="3">
    <source>
        <dbReference type="EMBL" id="RXV65766.1"/>
    </source>
</evidence>
<accession>A0A4Q2A8I7</accession>
<evidence type="ECO:0000256" key="1">
    <source>
        <dbReference type="SAM" id="MobiDB-lite"/>
    </source>
</evidence>
<dbReference type="Proteomes" id="UP000289650">
    <property type="component" value="Unassembled WGS sequence"/>
</dbReference>
<name>A0A4Q2A8I7_9BURK</name>
<organism evidence="3 4">
    <name type="scientific">Burkholderia stabilis</name>
    <dbReference type="NCBI Taxonomy" id="95485"/>
    <lineage>
        <taxon>Bacteria</taxon>
        <taxon>Pseudomonadati</taxon>
        <taxon>Pseudomonadota</taxon>
        <taxon>Betaproteobacteria</taxon>
        <taxon>Burkholderiales</taxon>
        <taxon>Burkholderiaceae</taxon>
        <taxon>Burkholderia</taxon>
        <taxon>Burkholderia cepacia complex</taxon>
    </lineage>
</organism>
<dbReference type="AlphaFoldDB" id="A0A4Q2A8I7"/>
<feature type="compositionally biased region" description="Low complexity" evidence="1">
    <location>
        <begin position="395"/>
        <end position="409"/>
    </location>
</feature>
<keyword evidence="2" id="KW-1133">Transmembrane helix</keyword>
<protein>
    <submittedName>
        <fullName evidence="3">Secretion protein</fullName>
    </submittedName>
</protein>
<feature type="region of interest" description="Disordered" evidence="1">
    <location>
        <begin position="377"/>
        <end position="424"/>
    </location>
</feature>